<dbReference type="PANTHER" id="PTHR42789:SF1">
    <property type="entry name" value="D-ISOMER SPECIFIC 2-HYDROXYACID DEHYDROGENASE FAMILY PROTEIN (AFU_ORTHOLOGUE AFUA_6G10090)"/>
    <property type="match status" value="1"/>
</dbReference>
<evidence type="ECO:0000256" key="5">
    <source>
        <dbReference type="ARBA" id="ARBA00022605"/>
    </source>
</evidence>
<evidence type="ECO:0000259" key="12">
    <source>
        <dbReference type="PROSITE" id="PS51671"/>
    </source>
</evidence>
<comment type="pathway">
    <text evidence="2 11">Amino-acid biosynthesis; L-serine biosynthesis; L-serine from 3-phospho-D-glycerate: step 1/3.</text>
</comment>
<dbReference type="InterPro" id="IPR036291">
    <property type="entry name" value="NAD(P)-bd_dom_sf"/>
</dbReference>
<evidence type="ECO:0000256" key="6">
    <source>
        <dbReference type="ARBA" id="ARBA00023002"/>
    </source>
</evidence>
<dbReference type="Gene3D" id="3.40.50.720">
    <property type="entry name" value="NAD(P)-binding Rossmann-like Domain"/>
    <property type="match status" value="2"/>
</dbReference>
<dbReference type="PANTHER" id="PTHR42789">
    <property type="entry name" value="D-ISOMER SPECIFIC 2-HYDROXYACID DEHYDROGENASE FAMILY PROTEIN (AFU_ORTHOLOGUE AFUA_6G10090)"/>
    <property type="match status" value="1"/>
</dbReference>
<dbReference type="Pfam" id="PF02826">
    <property type="entry name" value="2-Hacid_dh_C"/>
    <property type="match status" value="1"/>
</dbReference>
<keyword evidence="7 11" id="KW-0520">NAD</keyword>
<dbReference type="Proteomes" id="UP001247307">
    <property type="component" value="Unassembled WGS sequence"/>
</dbReference>
<dbReference type="InterPro" id="IPR045626">
    <property type="entry name" value="PGDH_ASB_dom"/>
</dbReference>
<dbReference type="PROSITE" id="PS51671">
    <property type="entry name" value="ACT"/>
    <property type="match status" value="1"/>
</dbReference>
<keyword evidence="8 11" id="KW-0718">Serine biosynthesis</keyword>
<evidence type="ECO:0000256" key="3">
    <source>
        <dbReference type="ARBA" id="ARBA00005854"/>
    </source>
</evidence>
<organism evidence="13 14">
    <name type="scientific">Falsarthrobacter nasiphocae</name>
    <dbReference type="NCBI Taxonomy" id="189863"/>
    <lineage>
        <taxon>Bacteria</taxon>
        <taxon>Bacillati</taxon>
        <taxon>Actinomycetota</taxon>
        <taxon>Actinomycetes</taxon>
        <taxon>Micrococcales</taxon>
        <taxon>Micrococcaceae</taxon>
        <taxon>Falsarthrobacter</taxon>
    </lineage>
</organism>
<dbReference type="AlphaFoldDB" id="A0AAE3YHI4"/>
<reference evidence="13" key="1">
    <citation type="submission" date="2023-07" db="EMBL/GenBank/DDBJ databases">
        <title>Sequencing the genomes of 1000 actinobacteria strains.</title>
        <authorList>
            <person name="Klenk H.-P."/>
        </authorList>
    </citation>
    <scope>NUCLEOTIDE SEQUENCE</scope>
    <source>
        <strain evidence="13">DSM 13988</strain>
    </source>
</reference>
<keyword evidence="14" id="KW-1185">Reference proteome</keyword>
<comment type="similarity">
    <text evidence="3 11">Belongs to the D-isomer specific 2-hydroxyacid dehydrogenase family.</text>
</comment>
<dbReference type="FunFam" id="3.40.50.720:FF:000021">
    <property type="entry name" value="D-3-phosphoglycerate dehydrogenase"/>
    <property type="match status" value="1"/>
</dbReference>
<dbReference type="PROSITE" id="PS00065">
    <property type="entry name" value="D_2_HYDROXYACID_DH_1"/>
    <property type="match status" value="1"/>
</dbReference>
<dbReference type="InterPro" id="IPR006139">
    <property type="entry name" value="D-isomer_2_OHA_DH_cat_dom"/>
</dbReference>
<evidence type="ECO:0000256" key="11">
    <source>
        <dbReference type="RuleBase" id="RU363003"/>
    </source>
</evidence>
<dbReference type="CDD" id="cd12173">
    <property type="entry name" value="PGDH_4"/>
    <property type="match status" value="1"/>
</dbReference>
<dbReference type="InterPro" id="IPR002912">
    <property type="entry name" value="ACT_dom"/>
</dbReference>
<protein>
    <recommendedName>
        <fullName evidence="4 11">D-3-phosphoglycerate dehydrogenase</fullName>
        <ecNumber evidence="11">1.1.1.95</ecNumber>
    </recommendedName>
</protein>
<dbReference type="InterPro" id="IPR006236">
    <property type="entry name" value="PGDH"/>
</dbReference>
<dbReference type="GO" id="GO:0051287">
    <property type="term" value="F:NAD binding"/>
    <property type="evidence" value="ECO:0007669"/>
    <property type="project" value="UniProtKB-UniRule"/>
</dbReference>
<dbReference type="EMBL" id="JAVDUI010000001">
    <property type="protein sequence ID" value="MDR6892817.1"/>
    <property type="molecule type" value="Genomic_DNA"/>
</dbReference>
<evidence type="ECO:0000256" key="9">
    <source>
        <dbReference type="ARBA" id="ARBA00048126"/>
    </source>
</evidence>
<evidence type="ECO:0000256" key="2">
    <source>
        <dbReference type="ARBA" id="ARBA00005216"/>
    </source>
</evidence>
<dbReference type="PROSITE" id="PS00670">
    <property type="entry name" value="D_2_HYDROXYACID_DH_2"/>
    <property type="match status" value="1"/>
</dbReference>
<dbReference type="SUPFAM" id="SSF143548">
    <property type="entry name" value="Serine metabolism enzymes domain"/>
    <property type="match status" value="1"/>
</dbReference>
<dbReference type="InterPro" id="IPR045865">
    <property type="entry name" value="ACT-like_dom_sf"/>
</dbReference>
<evidence type="ECO:0000256" key="8">
    <source>
        <dbReference type="ARBA" id="ARBA00023299"/>
    </source>
</evidence>
<dbReference type="Gene3D" id="3.30.1330.90">
    <property type="entry name" value="D-3-phosphoglycerate dehydrogenase, domain 3"/>
    <property type="match status" value="1"/>
</dbReference>
<dbReference type="GO" id="GO:0006564">
    <property type="term" value="P:L-serine biosynthetic process"/>
    <property type="evidence" value="ECO:0007669"/>
    <property type="project" value="UniProtKB-UniRule"/>
</dbReference>
<comment type="catalytic activity">
    <reaction evidence="10 11">
        <text>(2R)-3-phosphoglycerate + NAD(+) = 3-phosphooxypyruvate + NADH + H(+)</text>
        <dbReference type="Rhea" id="RHEA:12641"/>
        <dbReference type="ChEBI" id="CHEBI:15378"/>
        <dbReference type="ChEBI" id="CHEBI:18110"/>
        <dbReference type="ChEBI" id="CHEBI:57540"/>
        <dbReference type="ChEBI" id="CHEBI:57945"/>
        <dbReference type="ChEBI" id="CHEBI:58272"/>
        <dbReference type="EC" id="1.1.1.95"/>
    </reaction>
</comment>
<evidence type="ECO:0000313" key="13">
    <source>
        <dbReference type="EMBL" id="MDR6892817.1"/>
    </source>
</evidence>
<dbReference type="NCBIfam" id="TIGR01327">
    <property type="entry name" value="PGDH"/>
    <property type="match status" value="1"/>
</dbReference>
<evidence type="ECO:0000256" key="7">
    <source>
        <dbReference type="ARBA" id="ARBA00023027"/>
    </source>
</evidence>
<evidence type="ECO:0000313" key="14">
    <source>
        <dbReference type="Proteomes" id="UP001247307"/>
    </source>
</evidence>
<dbReference type="InterPro" id="IPR029009">
    <property type="entry name" value="ASB_dom_sf"/>
</dbReference>
<comment type="function">
    <text evidence="1">Catalyzes the reversible oxidation of 3-phospho-D-glycerate to 3-phosphonooxypyruvate, the first step of the phosphorylated L-serine biosynthesis pathway. Also catalyzes the reversible oxidation of 2-hydroxyglutarate to 2-oxoglutarate.</text>
</comment>
<evidence type="ECO:0000256" key="4">
    <source>
        <dbReference type="ARBA" id="ARBA00021582"/>
    </source>
</evidence>
<dbReference type="Pfam" id="PF01842">
    <property type="entry name" value="ACT"/>
    <property type="match status" value="1"/>
</dbReference>
<proteinExistence type="inferred from homology"/>
<dbReference type="Gene3D" id="3.30.70.260">
    <property type="match status" value="1"/>
</dbReference>
<accession>A0AAE3YHI4</accession>
<evidence type="ECO:0000256" key="10">
    <source>
        <dbReference type="ARBA" id="ARBA00048731"/>
    </source>
</evidence>
<evidence type="ECO:0000256" key="1">
    <source>
        <dbReference type="ARBA" id="ARBA00003800"/>
    </source>
</evidence>
<name>A0AAE3YHI4_9MICC</name>
<dbReference type="SUPFAM" id="SSF55021">
    <property type="entry name" value="ACT-like"/>
    <property type="match status" value="1"/>
</dbReference>
<keyword evidence="6 11" id="KW-0560">Oxidoreductase</keyword>
<comment type="caution">
    <text evidence="13">The sequence shown here is derived from an EMBL/GenBank/DDBJ whole genome shotgun (WGS) entry which is preliminary data.</text>
</comment>
<dbReference type="InterPro" id="IPR006140">
    <property type="entry name" value="D-isomer_DH_NAD-bd"/>
</dbReference>
<dbReference type="SUPFAM" id="SSF51735">
    <property type="entry name" value="NAD(P)-binding Rossmann-fold domains"/>
    <property type="match status" value="1"/>
</dbReference>
<feature type="domain" description="ACT" evidence="12">
    <location>
        <begin position="457"/>
        <end position="531"/>
    </location>
</feature>
<dbReference type="InterPro" id="IPR029753">
    <property type="entry name" value="D-isomer_DH_CS"/>
</dbReference>
<dbReference type="EC" id="1.1.1.95" evidence="11"/>
<keyword evidence="5 11" id="KW-0028">Amino-acid biosynthesis</keyword>
<dbReference type="GO" id="GO:0004617">
    <property type="term" value="F:phosphoglycerate dehydrogenase activity"/>
    <property type="evidence" value="ECO:0007669"/>
    <property type="project" value="UniProtKB-UniRule"/>
</dbReference>
<dbReference type="Pfam" id="PF19304">
    <property type="entry name" value="PGDH_inter"/>
    <property type="match status" value="1"/>
</dbReference>
<gene>
    <name evidence="13" type="ORF">J2S35_001757</name>
</gene>
<dbReference type="RefSeq" id="WP_309852439.1">
    <property type="nucleotide sequence ID" value="NZ_BAAAIU010000004.1"/>
</dbReference>
<dbReference type="SUPFAM" id="SSF52283">
    <property type="entry name" value="Formate/glycerate dehydrogenase catalytic domain-like"/>
    <property type="match status" value="1"/>
</dbReference>
<dbReference type="Pfam" id="PF00389">
    <property type="entry name" value="2-Hacid_dh"/>
    <property type="match status" value="1"/>
</dbReference>
<dbReference type="InterPro" id="IPR029752">
    <property type="entry name" value="D-isomer_DH_CS1"/>
</dbReference>
<sequence>MNARKPVVLIAEELSPATTQALGPDVETRSVDGADREALLAALPGADAVLIRSATHMDAEAIAAGRDLKVIARAGVGLDNVDVPAATAAGVMVVNAPTSNIISAAELTCGHILSLARHIPAANASLKGGEWKRSAFTGTELYEKTLGVIGLGRIGALVAARMKAFGMNVVAYDPYVTAARAGQLGVTLASLDELLERADVVTIHMPKTPETVGMLGAEQFARMKSSAVVVNVARGGLVDEADLAEALATGQIAGAGIDVFASEPSTDLPFFSHPGAVVTPHLGASTAEAQEKAGVAVAKSVRLALAGELVPDAVNVAGGVIHEDVRPGIDLVERLGRVFTALSKGSVAQIDVEVMGEIHDKDVTVLELSALKGVFRDVVSEHVSYVNAPVIAEGRGIDVRLTTSPESDDYRSVLAVSGTLQDGTRLRVRGTLTGPRQQQKLVGVNGHELEIALTDHLVVLEYTDRPGVIGAVGHILGERGVNIDAMQVSRDDSEDTALAVLAVSAALPEGVLEALRSEVGAERVREIDLAG</sequence>
<comment type="catalytic activity">
    <reaction evidence="9">
        <text>(R)-2-hydroxyglutarate + NAD(+) = 2-oxoglutarate + NADH + H(+)</text>
        <dbReference type="Rhea" id="RHEA:49612"/>
        <dbReference type="ChEBI" id="CHEBI:15378"/>
        <dbReference type="ChEBI" id="CHEBI:15801"/>
        <dbReference type="ChEBI" id="CHEBI:16810"/>
        <dbReference type="ChEBI" id="CHEBI:57540"/>
        <dbReference type="ChEBI" id="CHEBI:57945"/>
        <dbReference type="EC" id="1.1.1.399"/>
    </reaction>
</comment>
<dbReference type="PROSITE" id="PS00671">
    <property type="entry name" value="D_2_HYDROXYACID_DH_3"/>
    <property type="match status" value="1"/>
</dbReference>
<dbReference type="InterPro" id="IPR050857">
    <property type="entry name" value="D-2-hydroxyacid_DH"/>
</dbReference>